<reference evidence="1 3" key="1">
    <citation type="journal article" date="2011" name="Nature">
        <title>The Medicago genome provides insight into the evolution of rhizobial symbioses.</title>
        <authorList>
            <person name="Young N.D."/>
            <person name="Debelle F."/>
            <person name="Oldroyd G.E."/>
            <person name="Geurts R."/>
            <person name="Cannon S.B."/>
            <person name="Udvardi M.K."/>
            <person name="Benedito V.A."/>
            <person name="Mayer K.F."/>
            <person name="Gouzy J."/>
            <person name="Schoof H."/>
            <person name="Van de Peer Y."/>
            <person name="Proost S."/>
            <person name="Cook D.R."/>
            <person name="Meyers B.C."/>
            <person name="Spannagl M."/>
            <person name="Cheung F."/>
            <person name="De Mita S."/>
            <person name="Krishnakumar V."/>
            <person name="Gundlach H."/>
            <person name="Zhou S."/>
            <person name="Mudge J."/>
            <person name="Bharti A.K."/>
            <person name="Murray J.D."/>
            <person name="Naoumkina M.A."/>
            <person name="Rosen B."/>
            <person name="Silverstein K.A."/>
            <person name="Tang H."/>
            <person name="Rombauts S."/>
            <person name="Zhao P.X."/>
            <person name="Zhou P."/>
            <person name="Barbe V."/>
            <person name="Bardou P."/>
            <person name="Bechner M."/>
            <person name="Bellec A."/>
            <person name="Berger A."/>
            <person name="Berges H."/>
            <person name="Bidwell S."/>
            <person name="Bisseling T."/>
            <person name="Choisne N."/>
            <person name="Couloux A."/>
            <person name="Denny R."/>
            <person name="Deshpande S."/>
            <person name="Dai X."/>
            <person name="Doyle J.J."/>
            <person name="Dudez A.M."/>
            <person name="Farmer A.D."/>
            <person name="Fouteau S."/>
            <person name="Franken C."/>
            <person name="Gibelin C."/>
            <person name="Gish J."/>
            <person name="Goldstein S."/>
            <person name="Gonzalez A.J."/>
            <person name="Green P.J."/>
            <person name="Hallab A."/>
            <person name="Hartog M."/>
            <person name="Hua A."/>
            <person name="Humphray S.J."/>
            <person name="Jeong D.H."/>
            <person name="Jing Y."/>
            <person name="Jocker A."/>
            <person name="Kenton S.M."/>
            <person name="Kim D.J."/>
            <person name="Klee K."/>
            <person name="Lai H."/>
            <person name="Lang C."/>
            <person name="Lin S."/>
            <person name="Macmil S.L."/>
            <person name="Magdelenat G."/>
            <person name="Matthews L."/>
            <person name="McCorrison J."/>
            <person name="Monaghan E.L."/>
            <person name="Mun J.H."/>
            <person name="Najar F.Z."/>
            <person name="Nicholson C."/>
            <person name="Noirot C."/>
            <person name="O'Bleness M."/>
            <person name="Paule C.R."/>
            <person name="Poulain J."/>
            <person name="Prion F."/>
            <person name="Qin B."/>
            <person name="Qu C."/>
            <person name="Retzel E.F."/>
            <person name="Riddle C."/>
            <person name="Sallet E."/>
            <person name="Samain S."/>
            <person name="Samson N."/>
            <person name="Sanders I."/>
            <person name="Saurat O."/>
            <person name="Scarpelli C."/>
            <person name="Schiex T."/>
            <person name="Segurens B."/>
            <person name="Severin A.J."/>
            <person name="Sherrier D.J."/>
            <person name="Shi R."/>
            <person name="Sims S."/>
            <person name="Singer S.R."/>
            <person name="Sinharoy S."/>
            <person name="Sterck L."/>
            <person name="Viollet A."/>
            <person name="Wang B.B."/>
            <person name="Wang K."/>
            <person name="Wang M."/>
            <person name="Wang X."/>
            <person name="Warfsmann J."/>
            <person name="Weissenbach J."/>
            <person name="White D.D."/>
            <person name="White J.D."/>
            <person name="Wiley G.B."/>
            <person name="Wincker P."/>
            <person name="Xing Y."/>
            <person name="Yang L."/>
            <person name="Yao Z."/>
            <person name="Ying F."/>
            <person name="Zhai J."/>
            <person name="Zhou L."/>
            <person name="Zuber A."/>
            <person name="Denarie J."/>
            <person name="Dixon R.A."/>
            <person name="May G.D."/>
            <person name="Schwartz D.C."/>
            <person name="Rogers J."/>
            <person name="Quetier F."/>
            <person name="Town C.D."/>
            <person name="Roe B.A."/>
        </authorList>
    </citation>
    <scope>NUCLEOTIDE SEQUENCE [LARGE SCALE GENOMIC DNA]</scope>
    <source>
        <strain evidence="1">A17</strain>
        <strain evidence="2 3">cv. Jemalong A17</strain>
    </source>
</reference>
<protein>
    <recommendedName>
        <fullName evidence="4">Ulp1 protease family, carboxy-terminal domain protein</fullName>
    </recommendedName>
</protein>
<evidence type="ECO:0008006" key="4">
    <source>
        <dbReference type="Google" id="ProtNLM"/>
    </source>
</evidence>
<accession>A0A072VE79</accession>
<evidence type="ECO:0000313" key="2">
    <source>
        <dbReference type="EnsemblPlants" id="KEH39763"/>
    </source>
</evidence>
<dbReference type="EnsemblPlants" id="KEH39763">
    <property type="protein sequence ID" value="KEH39763"/>
    <property type="gene ID" value="MTR_1g009820"/>
</dbReference>
<proteinExistence type="predicted"/>
<dbReference type="EMBL" id="CM001217">
    <property type="protein sequence ID" value="KEH39763.1"/>
    <property type="molecule type" value="Genomic_DNA"/>
</dbReference>
<name>A0A072VE79_MEDTR</name>
<sequence length="106" mass="12373">MEELLMDPSFHGTDSNYDFKITKFKIVTPKGLGRQREGSNDCAVWVINWMMQRGENEYKIEVDEGSRLKIALQLTLHPFNDERDLMLAKSLEHKQDFIKGNDLELN</sequence>
<dbReference type="Proteomes" id="UP000002051">
    <property type="component" value="Unassembled WGS sequence"/>
</dbReference>
<organism evidence="1 3">
    <name type="scientific">Medicago truncatula</name>
    <name type="common">Barrel medic</name>
    <name type="synonym">Medicago tribuloides</name>
    <dbReference type="NCBI Taxonomy" id="3880"/>
    <lineage>
        <taxon>Eukaryota</taxon>
        <taxon>Viridiplantae</taxon>
        <taxon>Streptophyta</taxon>
        <taxon>Embryophyta</taxon>
        <taxon>Tracheophyta</taxon>
        <taxon>Spermatophyta</taxon>
        <taxon>Magnoliopsida</taxon>
        <taxon>eudicotyledons</taxon>
        <taxon>Gunneridae</taxon>
        <taxon>Pentapetalae</taxon>
        <taxon>rosids</taxon>
        <taxon>fabids</taxon>
        <taxon>Fabales</taxon>
        <taxon>Fabaceae</taxon>
        <taxon>Papilionoideae</taxon>
        <taxon>50 kb inversion clade</taxon>
        <taxon>NPAAA clade</taxon>
        <taxon>Hologalegina</taxon>
        <taxon>IRL clade</taxon>
        <taxon>Trifolieae</taxon>
        <taxon>Medicago</taxon>
    </lineage>
</organism>
<evidence type="ECO:0000313" key="1">
    <source>
        <dbReference type="EMBL" id="KEH39763.1"/>
    </source>
</evidence>
<evidence type="ECO:0000313" key="3">
    <source>
        <dbReference type="Proteomes" id="UP000002051"/>
    </source>
</evidence>
<reference evidence="1 3" key="2">
    <citation type="journal article" date="2014" name="BMC Genomics">
        <title>An improved genome release (version Mt4.0) for the model legume Medicago truncatula.</title>
        <authorList>
            <person name="Tang H."/>
            <person name="Krishnakumar V."/>
            <person name="Bidwell S."/>
            <person name="Rosen B."/>
            <person name="Chan A."/>
            <person name="Zhou S."/>
            <person name="Gentzbittel L."/>
            <person name="Childs K.L."/>
            <person name="Yandell M."/>
            <person name="Gundlach H."/>
            <person name="Mayer K.F."/>
            <person name="Schwartz D.C."/>
            <person name="Town C.D."/>
        </authorList>
    </citation>
    <scope>GENOME REANNOTATION</scope>
    <source>
        <strain evidence="1">A17</strain>
        <strain evidence="2 3">cv. Jemalong A17</strain>
    </source>
</reference>
<keyword evidence="3" id="KW-1185">Reference proteome</keyword>
<dbReference type="HOGENOM" id="CLU_2227082_0_0_1"/>
<reference evidence="2" key="3">
    <citation type="submission" date="2015-04" db="UniProtKB">
        <authorList>
            <consortium name="EnsemblPlants"/>
        </authorList>
    </citation>
    <scope>IDENTIFICATION</scope>
    <source>
        <strain evidence="2">cv. Jemalong A17</strain>
    </source>
</reference>
<gene>
    <name evidence="1" type="ordered locus">MTR_1g009820</name>
</gene>
<dbReference type="AlphaFoldDB" id="A0A072VE79"/>